<gene>
    <name evidence="2" type="ORF">ACFO0D_19620</name>
</gene>
<dbReference type="InterPro" id="IPR052531">
    <property type="entry name" value="CarD-like_regulator"/>
</dbReference>
<keyword evidence="3" id="KW-1185">Reference proteome</keyword>
<dbReference type="InterPro" id="IPR048792">
    <property type="entry name" value="CarD_C"/>
</dbReference>
<evidence type="ECO:0000313" key="3">
    <source>
        <dbReference type="Proteomes" id="UP001595952"/>
    </source>
</evidence>
<feature type="domain" description="CarD-like/TRCF RNAP-interacting" evidence="1">
    <location>
        <begin position="8"/>
        <end position="118"/>
    </location>
</feature>
<dbReference type="SMART" id="SM01058">
    <property type="entry name" value="CarD_TRCF"/>
    <property type="match status" value="1"/>
</dbReference>
<dbReference type="EMBL" id="JBHSEI010000017">
    <property type="protein sequence ID" value="MFC4640540.1"/>
    <property type="molecule type" value="Genomic_DNA"/>
</dbReference>
<dbReference type="InterPro" id="IPR042215">
    <property type="entry name" value="CarD-like_C"/>
</dbReference>
<accession>A0ABV9IFT4</accession>
<dbReference type="Pfam" id="PF21095">
    <property type="entry name" value="CarD_C"/>
    <property type="match status" value="1"/>
</dbReference>
<comment type="caution">
    <text evidence="2">The sequence shown here is derived from an EMBL/GenBank/DDBJ whole genome shotgun (WGS) entry which is preliminary data.</text>
</comment>
<evidence type="ECO:0000259" key="1">
    <source>
        <dbReference type="SMART" id="SM01058"/>
    </source>
</evidence>
<organism evidence="2 3">
    <name type="scientific">Deinococcus hohokamensis</name>
    <dbReference type="NCBI Taxonomy" id="309883"/>
    <lineage>
        <taxon>Bacteria</taxon>
        <taxon>Thermotogati</taxon>
        <taxon>Deinococcota</taxon>
        <taxon>Deinococci</taxon>
        <taxon>Deinococcales</taxon>
        <taxon>Deinococcaceae</taxon>
        <taxon>Deinococcus</taxon>
    </lineage>
</organism>
<dbReference type="Gene3D" id="1.20.58.1290">
    <property type="entry name" value="CarD-like, C-terminal domain"/>
    <property type="match status" value="1"/>
</dbReference>
<dbReference type="SUPFAM" id="SSF141259">
    <property type="entry name" value="CarD-like"/>
    <property type="match status" value="1"/>
</dbReference>
<dbReference type="InterPro" id="IPR003711">
    <property type="entry name" value="CarD-like/TRCF_RID"/>
</dbReference>
<proteinExistence type="predicted"/>
<dbReference type="RefSeq" id="WP_380063523.1">
    <property type="nucleotide sequence ID" value="NZ_JBHSEI010000017.1"/>
</dbReference>
<name>A0ABV9IFT4_9DEIO</name>
<dbReference type="PANTHER" id="PTHR38447:SF1">
    <property type="entry name" value="RNA POLYMERASE-BINDING TRANSCRIPTION FACTOR CARD"/>
    <property type="match status" value="1"/>
</dbReference>
<dbReference type="PANTHER" id="PTHR38447">
    <property type="entry name" value="TRANSCRIPTION FACTOR YDEB-RELATED"/>
    <property type="match status" value="1"/>
</dbReference>
<protein>
    <submittedName>
        <fullName evidence="2">CarD family transcriptional regulator</fullName>
    </submittedName>
</protein>
<dbReference type="InterPro" id="IPR036101">
    <property type="entry name" value="CarD-like/TRCF_RID_sf"/>
</dbReference>
<evidence type="ECO:0000313" key="2">
    <source>
        <dbReference type="EMBL" id="MFC4640540.1"/>
    </source>
</evidence>
<dbReference type="Pfam" id="PF02559">
    <property type="entry name" value="CarD_TRCF_RID"/>
    <property type="match status" value="1"/>
</dbReference>
<dbReference type="Gene3D" id="2.40.10.170">
    <property type="match status" value="1"/>
</dbReference>
<dbReference type="Proteomes" id="UP001595952">
    <property type="component" value="Unassembled WGS sequence"/>
</dbReference>
<reference evidence="3" key="1">
    <citation type="journal article" date="2019" name="Int. J. Syst. Evol. Microbiol.">
        <title>The Global Catalogue of Microorganisms (GCM) 10K type strain sequencing project: providing services to taxonomists for standard genome sequencing and annotation.</title>
        <authorList>
            <consortium name="The Broad Institute Genomics Platform"/>
            <consortium name="The Broad Institute Genome Sequencing Center for Infectious Disease"/>
            <person name="Wu L."/>
            <person name="Ma J."/>
        </authorList>
    </citation>
    <scope>NUCLEOTIDE SEQUENCE [LARGE SCALE GENOMIC DNA]</scope>
    <source>
        <strain evidence="3">CCUG 55995</strain>
    </source>
</reference>
<sequence>MTPLKQTAFLPGDRVVLSPYGIGVVSGTCERPLAGQAHTYYQIDFPSTVSRAYIPVADPGCTGIRRALNAADLPALLERLTRGSLELPRQWSARHRLVTEILACGNPFDLADLTCELRRWNVQRGLPDLDRQAFRRALKLLEQEISDLPDQLAAEVCGLLQDVWNEQPNAASAVAAPAV</sequence>